<organism evidence="9 10">
    <name type="scientific">Pedobacter nyackensis</name>
    <dbReference type="NCBI Taxonomy" id="475255"/>
    <lineage>
        <taxon>Bacteria</taxon>
        <taxon>Pseudomonadati</taxon>
        <taxon>Bacteroidota</taxon>
        <taxon>Sphingobacteriia</taxon>
        <taxon>Sphingobacteriales</taxon>
        <taxon>Sphingobacteriaceae</taxon>
        <taxon>Pedobacter</taxon>
    </lineage>
</organism>
<dbReference type="EC" id="3.2.1.52" evidence="3"/>
<keyword evidence="4" id="KW-0378">Hydrolase</keyword>
<evidence type="ECO:0000256" key="5">
    <source>
        <dbReference type="ARBA" id="ARBA00023295"/>
    </source>
</evidence>
<dbReference type="InterPro" id="IPR015883">
    <property type="entry name" value="Glyco_hydro_20_cat"/>
</dbReference>
<dbReference type="STRING" id="475255.SAMN04488101_10114"/>
<comment type="catalytic activity">
    <reaction evidence="1">
        <text>Hydrolysis of terminal non-reducing N-acetyl-D-hexosamine residues in N-acetyl-beta-D-hexosaminides.</text>
        <dbReference type="EC" id="3.2.1.52"/>
    </reaction>
</comment>
<feature type="domain" description="Glycoside hydrolase family 20 catalytic" evidence="7">
    <location>
        <begin position="172"/>
        <end position="518"/>
    </location>
</feature>
<comment type="similarity">
    <text evidence="2">Belongs to the glycosyl hydrolase 20 family.</text>
</comment>
<evidence type="ECO:0000256" key="2">
    <source>
        <dbReference type="ARBA" id="ARBA00006285"/>
    </source>
</evidence>
<dbReference type="Gene3D" id="3.20.20.80">
    <property type="entry name" value="Glycosidases"/>
    <property type="match status" value="1"/>
</dbReference>
<evidence type="ECO:0000313" key="9">
    <source>
        <dbReference type="EMBL" id="SMC51352.1"/>
    </source>
</evidence>
<keyword evidence="10" id="KW-1185">Reference proteome</keyword>
<dbReference type="Gene3D" id="3.30.379.10">
    <property type="entry name" value="Chitobiase/beta-hexosaminidase domain 2-like"/>
    <property type="match status" value="1"/>
</dbReference>
<evidence type="ECO:0000259" key="8">
    <source>
        <dbReference type="Pfam" id="PF02838"/>
    </source>
</evidence>
<sequence>MLFFALLFLVFCSMKKSFLLFALIVLCTGIVQAQLPAIIPQPVELRAGLFPQDKFKIDTHTSILISDNTVKPSAQFLANYIFKYYKLKLKIVNSPEHIKNAQSINLVVNKQMYTNADKYFVSVLKNQLNAGSASPQGIFYAVQTIIQLLPVTAIEQTELMIPSVDIIDYPRFAYRGMHLDVSRHFFDVAFIKKYIDYLALHKLNNFHWHLTDDHGWRIEIKKHPKLTAIGAWRNGTIIGLYPGTGNDGLRYGGYYTQQEVKDVIKYAADRYINVTPEIEMPGHNMAVLAAYPELSTTPKEQKQVAQTWGIFNKFNNVLLPSEQTFSFLEEVLTEVMDLFPSPYIHIGGDECSKIWWKQSAFSQKLIKEKGLKDENGLQSYFIHRVEKFVNGKGKTIIGWDEILDGGLAPNAIVMSWRGEKGGIAAAKQKHKVIMTPENMMYFNHSQFVKDDSLTAAKYLPLKTVYDYEPIPAVLNEAEAKYIWGAQGNLWSEYIANPAKAEYMLFPRLDALSEILWSPKEKKNYTDFQKRLKTQFERYDLMKVNYSKRYLTN</sequence>
<dbReference type="GO" id="GO:0005975">
    <property type="term" value="P:carbohydrate metabolic process"/>
    <property type="evidence" value="ECO:0007669"/>
    <property type="project" value="InterPro"/>
</dbReference>
<feature type="active site" description="Proton donor" evidence="6">
    <location>
        <position position="350"/>
    </location>
</feature>
<evidence type="ECO:0000256" key="4">
    <source>
        <dbReference type="ARBA" id="ARBA00022801"/>
    </source>
</evidence>
<dbReference type="GO" id="GO:0030203">
    <property type="term" value="P:glycosaminoglycan metabolic process"/>
    <property type="evidence" value="ECO:0007669"/>
    <property type="project" value="TreeGrafter"/>
</dbReference>
<dbReference type="SUPFAM" id="SSF55545">
    <property type="entry name" value="beta-N-acetylhexosaminidase-like domain"/>
    <property type="match status" value="1"/>
</dbReference>
<dbReference type="InterPro" id="IPR017853">
    <property type="entry name" value="GH"/>
</dbReference>
<dbReference type="Pfam" id="PF00728">
    <property type="entry name" value="Glyco_hydro_20"/>
    <property type="match status" value="1"/>
</dbReference>
<dbReference type="AlphaFoldDB" id="A0A1W1ZSY3"/>
<proteinExistence type="inferred from homology"/>
<dbReference type="EMBL" id="FWYB01000001">
    <property type="protein sequence ID" value="SMC51352.1"/>
    <property type="molecule type" value="Genomic_DNA"/>
</dbReference>
<dbReference type="GO" id="GO:0004563">
    <property type="term" value="F:beta-N-acetylhexosaminidase activity"/>
    <property type="evidence" value="ECO:0007669"/>
    <property type="project" value="UniProtKB-EC"/>
</dbReference>
<dbReference type="InterPro" id="IPR025705">
    <property type="entry name" value="Beta_hexosaminidase_sua/sub"/>
</dbReference>
<keyword evidence="5" id="KW-0326">Glycosidase</keyword>
<evidence type="ECO:0000256" key="1">
    <source>
        <dbReference type="ARBA" id="ARBA00001231"/>
    </source>
</evidence>
<dbReference type="GO" id="GO:0016020">
    <property type="term" value="C:membrane"/>
    <property type="evidence" value="ECO:0007669"/>
    <property type="project" value="TreeGrafter"/>
</dbReference>
<reference evidence="9 10" key="1">
    <citation type="submission" date="2017-04" db="EMBL/GenBank/DDBJ databases">
        <authorList>
            <person name="Afonso C.L."/>
            <person name="Miller P.J."/>
            <person name="Scott M.A."/>
            <person name="Spackman E."/>
            <person name="Goraichik I."/>
            <person name="Dimitrov K.M."/>
            <person name="Suarez D.L."/>
            <person name="Swayne D.E."/>
        </authorList>
    </citation>
    <scope>NUCLEOTIDE SEQUENCE [LARGE SCALE GENOMIC DNA]</scope>
    <source>
        <strain evidence="9 10">DSM 19625</strain>
    </source>
</reference>
<dbReference type="PANTHER" id="PTHR22600">
    <property type="entry name" value="BETA-HEXOSAMINIDASE"/>
    <property type="match status" value="1"/>
</dbReference>
<accession>A0A1W1ZSY3</accession>
<dbReference type="InterPro" id="IPR029018">
    <property type="entry name" value="Hex-like_dom2"/>
</dbReference>
<evidence type="ECO:0000259" key="7">
    <source>
        <dbReference type="Pfam" id="PF00728"/>
    </source>
</evidence>
<gene>
    <name evidence="9" type="ORF">SAMN04488101_10114</name>
</gene>
<dbReference type="PANTHER" id="PTHR22600:SF57">
    <property type="entry name" value="BETA-N-ACETYLHEXOSAMINIDASE"/>
    <property type="match status" value="1"/>
</dbReference>
<evidence type="ECO:0000313" key="10">
    <source>
        <dbReference type="Proteomes" id="UP000192678"/>
    </source>
</evidence>
<name>A0A1W1ZSY3_9SPHI</name>
<dbReference type="CDD" id="cd06563">
    <property type="entry name" value="GH20_chitobiase-like"/>
    <property type="match status" value="1"/>
</dbReference>
<dbReference type="Pfam" id="PF02838">
    <property type="entry name" value="Glyco_hydro_20b"/>
    <property type="match status" value="1"/>
</dbReference>
<feature type="domain" description="Beta-hexosaminidase bacterial type N-terminal" evidence="8">
    <location>
        <begin position="36"/>
        <end position="169"/>
    </location>
</feature>
<dbReference type="InterPro" id="IPR015882">
    <property type="entry name" value="HEX_bac_N"/>
</dbReference>
<dbReference type="Proteomes" id="UP000192678">
    <property type="component" value="Unassembled WGS sequence"/>
</dbReference>
<evidence type="ECO:0000256" key="3">
    <source>
        <dbReference type="ARBA" id="ARBA00012663"/>
    </source>
</evidence>
<dbReference type="SUPFAM" id="SSF51445">
    <property type="entry name" value="(Trans)glycosidases"/>
    <property type="match status" value="1"/>
</dbReference>
<evidence type="ECO:0000256" key="6">
    <source>
        <dbReference type="PIRSR" id="PIRSR625705-1"/>
    </source>
</evidence>
<dbReference type="PRINTS" id="PR00738">
    <property type="entry name" value="GLHYDRLASE20"/>
</dbReference>
<protein>
    <recommendedName>
        <fullName evidence="3">beta-N-acetylhexosaminidase</fullName>
        <ecNumber evidence="3">3.2.1.52</ecNumber>
    </recommendedName>
</protein>